<accession>A0A396IZ50</accession>
<dbReference type="Gramene" id="rna17845">
    <property type="protein sequence ID" value="RHN69385.1"/>
    <property type="gene ID" value="gene17845"/>
</dbReference>
<evidence type="ECO:0000313" key="1">
    <source>
        <dbReference type="EMBL" id="RHN69385.1"/>
    </source>
</evidence>
<dbReference type="AlphaFoldDB" id="A0A396IZ50"/>
<gene>
    <name evidence="1" type="ORF">MtrunA17_Chr3g0124131</name>
</gene>
<dbReference type="PANTHER" id="PTHR35503">
    <property type="entry name" value="OSJNBA0006M15.15 PROTEIN"/>
    <property type="match status" value="1"/>
</dbReference>
<name>A0A396IZ50_MEDTR</name>
<organism evidence="1">
    <name type="scientific">Medicago truncatula</name>
    <name type="common">Barrel medic</name>
    <name type="synonym">Medicago tribuloides</name>
    <dbReference type="NCBI Taxonomy" id="3880"/>
    <lineage>
        <taxon>Eukaryota</taxon>
        <taxon>Viridiplantae</taxon>
        <taxon>Streptophyta</taxon>
        <taxon>Embryophyta</taxon>
        <taxon>Tracheophyta</taxon>
        <taxon>Spermatophyta</taxon>
        <taxon>Magnoliopsida</taxon>
        <taxon>eudicotyledons</taxon>
        <taxon>Gunneridae</taxon>
        <taxon>Pentapetalae</taxon>
        <taxon>rosids</taxon>
        <taxon>fabids</taxon>
        <taxon>Fabales</taxon>
        <taxon>Fabaceae</taxon>
        <taxon>Papilionoideae</taxon>
        <taxon>50 kb inversion clade</taxon>
        <taxon>NPAAA clade</taxon>
        <taxon>Hologalegina</taxon>
        <taxon>IRL clade</taxon>
        <taxon>Trifolieae</taxon>
        <taxon>Medicago</taxon>
    </lineage>
</organism>
<protein>
    <submittedName>
        <fullName evidence="1">Uncharacterized protein</fullName>
    </submittedName>
</protein>
<proteinExistence type="predicted"/>
<dbReference type="EMBL" id="PSQE01000003">
    <property type="protein sequence ID" value="RHN69385.1"/>
    <property type="molecule type" value="Genomic_DNA"/>
</dbReference>
<reference evidence="1" key="1">
    <citation type="journal article" date="2018" name="Nat. Plants">
        <title>Whole-genome landscape of Medicago truncatula symbiotic genes.</title>
        <authorList>
            <person name="Pecrix Y."/>
            <person name="Gamas P."/>
            <person name="Carrere S."/>
        </authorList>
    </citation>
    <scope>NUCLEOTIDE SEQUENCE</scope>
    <source>
        <tissue evidence="1">Leaves</tissue>
    </source>
</reference>
<dbReference type="PANTHER" id="PTHR35503:SF2">
    <property type="entry name" value="OS04G0455700 PROTEIN"/>
    <property type="match status" value="1"/>
</dbReference>
<sequence>MDPSYMSSYVNFSCELRLIQARNIEFIKSTKNLFARLYLPTGNNKRIQLNG</sequence>
<comment type="caution">
    <text evidence="1">The sequence shown here is derived from an EMBL/GenBank/DDBJ whole genome shotgun (WGS) entry which is preliminary data.</text>
</comment>
<dbReference type="Proteomes" id="UP000265566">
    <property type="component" value="Chromosome 3"/>
</dbReference>